<protein>
    <recommendedName>
        <fullName evidence="5">YfhO family protein</fullName>
    </recommendedName>
</protein>
<reference evidence="3" key="1">
    <citation type="submission" date="2021-02" db="EMBL/GenBank/DDBJ databases">
        <title>Genome-Resolved Metagenomics of a Microbial Community Performing Photosynthetic Biological Nutrient Removal.</title>
        <authorList>
            <person name="Mcdaniel E.A."/>
        </authorList>
    </citation>
    <scope>NUCLEOTIDE SEQUENCE</scope>
    <source>
        <strain evidence="3">UWPOB_OBS1</strain>
    </source>
</reference>
<feature type="region of interest" description="Disordered" evidence="1">
    <location>
        <begin position="695"/>
        <end position="756"/>
    </location>
</feature>
<evidence type="ECO:0000313" key="3">
    <source>
        <dbReference type="EMBL" id="MBN8661710.1"/>
    </source>
</evidence>
<evidence type="ECO:0000313" key="4">
    <source>
        <dbReference type="Proteomes" id="UP000664277"/>
    </source>
</evidence>
<dbReference type="Proteomes" id="UP000664277">
    <property type="component" value="Unassembled WGS sequence"/>
</dbReference>
<dbReference type="PANTHER" id="PTHR38454">
    <property type="entry name" value="INTEGRAL MEMBRANE PROTEIN-RELATED"/>
    <property type="match status" value="1"/>
</dbReference>
<feature type="transmembrane region" description="Helical" evidence="2">
    <location>
        <begin position="926"/>
        <end position="959"/>
    </location>
</feature>
<keyword evidence="2" id="KW-0812">Transmembrane</keyword>
<keyword evidence="2" id="KW-1133">Transmembrane helix</keyword>
<evidence type="ECO:0000256" key="2">
    <source>
        <dbReference type="SAM" id="Phobius"/>
    </source>
</evidence>
<feature type="transmembrane region" description="Helical" evidence="2">
    <location>
        <begin position="405"/>
        <end position="423"/>
    </location>
</feature>
<dbReference type="InterPro" id="IPR018580">
    <property type="entry name" value="Uncharacterised_YfhO"/>
</dbReference>
<feature type="transmembrane region" description="Helical" evidence="2">
    <location>
        <begin position="337"/>
        <end position="361"/>
    </location>
</feature>
<feature type="transmembrane region" description="Helical" evidence="2">
    <location>
        <begin position="174"/>
        <end position="190"/>
    </location>
</feature>
<feature type="transmembrane region" description="Helical" evidence="2">
    <location>
        <begin position="305"/>
        <end position="325"/>
    </location>
</feature>
<feature type="transmembrane region" description="Helical" evidence="2">
    <location>
        <begin position="373"/>
        <end position="393"/>
    </location>
</feature>
<sequence>MNANQGKAYLLSLFFLTILLAAFYYPVLFAGREYFVSDHTYFFEPFARLISQALKEGRLPLWNPYLYCGMPQAANPSPGLFYFPSFLFGLFSYSKAMALTLALSQIVAFTAGFFLALELELTIVLAIALGAMLSLNGYMFSFAANYSLPATAAWGFLSLVAFLKLNRARGRRKLLYIALGAWSAHTTIMAGRPEIFVPIFLVLGVVALLPLRILFSQESDKARVVSDLGAVALTFALALGMSMISILPTYEWTRLSPRAAGLSLSQVFLWSANWYDFICLFTGQPLGDLQHSLSLYLAQVASRKGYYPFLPTACLGPIVLVLALLSLGEKEHPKRRLLFAAGFLIAALLAAGCNTPISGWLLKAVPPLAVLRYPVKLLIFVDLFLSLLAVYGLKAAVGKPSRLTYSLLSIFLSLTAAFAALYFCRDLYAAKPFTANGTAYTLAAPGFFEMLFRSLAVNSLIASIFLTFILAAHKFAMKESERYAIAIGAIIASLATVSFLLPQRTSLGGFYRRPVLADRLTAMSQAANFDNVNEFNRVGRYMTGYFDPLYSPRGYHARGDLNKIQLGENYMQYCRDLLLPNTSVGTYPVTGGYEASATAQFQKNFLKVFKASSLERAGQDDLPLYLFCRLTATKFVGSQTKKNKGKGPLDVALLDEKYFALKHESKALALRVYEVLQPTPRAYVSEGYEVVDEVGGSGTSGTLESSGAGGRNGTSASSNRSGTLESSGAGGLNGASASSNTSVADAGGLKKTGKVEEKRPDALAEYLGQKDSQYLKDFIEDDPIVDSPFEKPEFAFLDGEVRERMPLLVPADWGRTTAELARDNGAIGGAGGGAGGGPGGSGAVTSSGLSNKVRVMIDKPEHQAISVTLKSPGYFILCDHFYPGWRVKVDSFPAKLARANGFMRAVKLEKGAHLVEFDYQPRSFTLGLYLTVASYAIALLLVGYWSLPYLWQIVLFLSYGKNWRERA</sequence>
<gene>
    <name evidence="3" type="ORF">J0M35_15190</name>
</gene>
<dbReference type="EMBL" id="JAFLCK010000023">
    <property type="protein sequence ID" value="MBN8661710.1"/>
    <property type="molecule type" value="Genomic_DNA"/>
</dbReference>
<feature type="transmembrane region" description="Helical" evidence="2">
    <location>
        <begin position="106"/>
        <end position="132"/>
    </location>
</feature>
<feature type="transmembrane region" description="Helical" evidence="2">
    <location>
        <begin position="9"/>
        <end position="27"/>
    </location>
</feature>
<keyword evidence="2" id="KW-0472">Membrane</keyword>
<evidence type="ECO:0000256" key="1">
    <source>
        <dbReference type="SAM" id="MobiDB-lite"/>
    </source>
</evidence>
<evidence type="ECO:0008006" key="5">
    <source>
        <dbReference type="Google" id="ProtNLM"/>
    </source>
</evidence>
<organism evidence="3 4">
    <name type="scientific">Candidatus Obscuribacter phosphatis</name>
    <dbReference type="NCBI Taxonomy" id="1906157"/>
    <lineage>
        <taxon>Bacteria</taxon>
        <taxon>Bacillati</taxon>
        <taxon>Candidatus Melainabacteria</taxon>
        <taxon>Candidatus Obscuribacterales</taxon>
        <taxon>Candidatus Obscuribacteraceae</taxon>
        <taxon>Candidatus Obscuribacter</taxon>
    </lineage>
</organism>
<name>A0A8J7PMV2_9BACT</name>
<accession>A0A8J7PMV2</accession>
<feature type="transmembrane region" description="Helical" evidence="2">
    <location>
        <begin position="80"/>
        <end position="99"/>
    </location>
</feature>
<proteinExistence type="predicted"/>
<dbReference type="PANTHER" id="PTHR38454:SF1">
    <property type="entry name" value="INTEGRAL MEMBRANE PROTEIN"/>
    <property type="match status" value="1"/>
</dbReference>
<feature type="transmembrane region" description="Helical" evidence="2">
    <location>
        <begin position="483"/>
        <end position="501"/>
    </location>
</feature>
<feature type="transmembrane region" description="Helical" evidence="2">
    <location>
        <begin position="138"/>
        <end position="162"/>
    </location>
</feature>
<feature type="transmembrane region" description="Helical" evidence="2">
    <location>
        <begin position="227"/>
        <end position="247"/>
    </location>
</feature>
<comment type="caution">
    <text evidence="3">The sequence shown here is derived from an EMBL/GenBank/DDBJ whole genome shotgun (WGS) entry which is preliminary data.</text>
</comment>
<dbReference type="AlphaFoldDB" id="A0A8J7PMV2"/>
<feature type="transmembrane region" description="Helical" evidence="2">
    <location>
        <begin position="450"/>
        <end position="471"/>
    </location>
</feature>
<feature type="compositionally biased region" description="Polar residues" evidence="1">
    <location>
        <begin position="713"/>
        <end position="725"/>
    </location>
</feature>
<feature type="transmembrane region" description="Helical" evidence="2">
    <location>
        <begin position="196"/>
        <end position="215"/>
    </location>
</feature>